<reference evidence="1" key="1">
    <citation type="submission" date="2010-07" db="EMBL/GenBank/DDBJ databases">
        <authorList>
            <consortium name="CONSOLIDER consortium CSD2007-00005"/>
            <person name="Guazzaroni M.-E."/>
            <person name="Richter M."/>
            <person name="Garcia-Salamanca A."/>
            <person name="Yarza P."/>
            <person name="Ferrer M."/>
        </authorList>
    </citation>
    <scope>NUCLEOTIDE SEQUENCE</scope>
</reference>
<dbReference type="AlphaFoldDB" id="D9PH85"/>
<protein>
    <submittedName>
        <fullName evidence="1">Uncharacterized protein</fullName>
    </submittedName>
</protein>
<dbReference type="EMBL" id="ADZX01000356">
    <property type="protein sequence ID" value="EFK97112.1"/>
    <property type="molecule type" value="Genomic_DNA"/>
</dbReference>
<name>D9PH85_9ZZZZ</name>
<gene>
    <name evidence="1" type="ORF">LDC_0885</name>
</gene>
<proteinExistence type="predicted"/>
<comment type="caution">
    <text evidence="1">The sequence shown here is derived from an EMBL/GenBank/DDBJ whole genome shotgun (WGS) entry which is preliminary data.</text>
</comment>
<sequence>MLQDVNKVMAYAMYMFYEWQEAGKITSVIPFTMTPDAFEDISILKARGFTPTKDELRQVSIFIREKHGVKPINS</sequence>
<reference evidence="1" key="2">
    <citation type="journal article" date="2011" name="Microb. Ecol.">
        <title>Taxonomic and Functional Metagenomic Profiling of the Microbial Community in the Anoxic Sediment of a Sub-saline Shallow Lake (Laguna de Carrizo, Central Spain).</title>
        <authorList>
            <person name="Ferrer M."/>
            <person name="Guazzaroni M.E."/>
            <person name="Richter M."/>
            <person name="Garcia-Salamanca A."/>
            <person name="Yarza P."/>
            <person name="Suarez-Suarez A."/>
            <person name="Solano J."/>
            <person name="Alcaide M."/>
            <person name="van Dillewijn P."/>
            <person name="Molina-Henares M.A."/>
            <person name="Lopez-Cortes N."/>
            <person name="Al-Ramahi Y."/>
            <person name="Guerrero C."/>
            <person name="Acosta A."/>
            <person name="de Eugenio L.I."/>
            <person name="Martinez V."/>
            <person name="Marques S."/>
            <person name="Rojo F."/>
            <person name="Santero E."/>
            <person name="Genilloud O."/>
            <person name="Perez-Perez J."/>
            <person name="Rossello-Mora R."/>
            <person name="Ramos J.L."/>
        </authorList>
    </citation>
    <scope>NUCLEOTIDE SEQUENCE</scope>
</reference>
<accession>D9PH85</accession>
<evidence type="ECO:0000313" key="1">
    <source>
        <dbReference type="EMBL" id="EFK97112.1"/>
    </source>
</evidence>
<organism evidence="1">
    <name type="scientific">sediment metagenome</name>
    <dbReference type="NCBI Taxonomy" id="749907"/>
    <lineage>
        <taxon>unclassified sequences</taxon>
        <taxon>metagenomes</taxon>
        <taxon>ecological metagenomes</taxon>
    </lineage>
</organism>